<dbReference type="Gene3D" id="3.30.40.10">
    <property type="entry name" value="Zinc/RING finger domain, C3HC4 (zinc finger)"/>
    <property type="match status" value="2"/>
</dbReference>
<dbReference type="Pfam" id="PF02375">
    <property type="entry name" value="JmjN"/>
    <property type="match status" value="1"/>
</dbReference>
<evidence type="ECO:0000256" key="16">
    <source>
        <dbReference type="ARBA" id="ARBA00048734"/>
    </source>
</evidence>
<evidence type="ECO:0000256" key="2">
    <source>
        <dbReference type="ARBA" id="ARBA00004123"/>
    </source>
</evidence>
<dbReference type="InterPro" id="IPR001965">
    <property type="entry name" value="Znf_PHD"/>
</dbReference>
<dbReference type="SMART" id="SM00249">
    <property type="entry name" value="PHD"/>
    <property type="match status" value="3"/>
</dbReference>
<dbReference type="Pfam" id="PF01388">
    <property type="entry name" value="ARID"/>
    <property type="match status" value="1"/>
</dbReference>
<evidence type="ECO:0000256" key="18">
    <source>
        <dbReference type="SAM" id="MobiDB-lite"/>
    </source>
</evidence>
<dbReference type="SMART" id="SM00558">
    <property type="entry name" value="JmjC"/>
    <property type="match status" value="1"/>
</dbReference>
<keyword evidence="13" id="KW-0805">Transcription regulation</keyword>
<evidence type="ECO:0000313" key="23">
    <source>
        <dbReference type="Ensembl" id="ENSSFAP00005032051.1"/>
    </source>
</evidence>
<dbReference type="CDD" id="cd16874">
    <property type="entry name" value="ARID_KDM5B"/>
    <property type="match status" value="1"/>
</dbReference>
<name>A0A672HS14_SALFA</name>
<dbReference type="Gene3D" id="2.60.120.650">
    <property type="entry name" value="Cupin"/>
    <property type="match status" value="1"/>
</dbReference>
<dbReference type="Gene3D" id="1.10.150.60">
    <property type="entry name" value="ARID DNA-binding domain"/>
    <property type="match status" value="1"/>
</dbReference>
<dbReference type="InterPro" id="IPR036431">
    <property type="entry name" value="ARID_dom_sf"/>
</dbReference>
<dbReference type="GO" id="GO:0000785">
    <property type="term" value="C:chromatin"/>
    <property type="evidence" value="ECO:0007669"/>
    <property type="project" value="TreeGrafter"/>
</dbReference>
<evidence type="ECO:0000259" key="19">
    <source>
        <dbReference type="PROSITE" id="PS50016"/>
    </source>
</evidence>
<dbReference type="Ensembl" id="ENSSFAT00005033195.1">
    <property type="protein sequence ID" value="ENSSFAP00005032051.1"/>
    <property type="gene ID" value="ENSSFAG00005013462.1"/>
</dbReference>
<dbReference type="CDD" id="cd15603">
    <property type="entry name" value="PHD1_KDM5B"/>
    <property type="match status" value="1"/>
</dbReference>
<keyword evidence="24" id="KW-1185">Reference proteome</keyword>
<keyword evidence="7 17" id="KW-0863">Zinc-finger</keyword>
<comment type="subcellular location">
    <subcellularLocation>
        <location evidence="2">Nucleus</location>
    </subcellularLocation>
</comment>
<dbReference type="FunFam" id="1.10.150.60:FF:000001">
    <property type="entry name" value="Putative lysine-specific demethylase 5b"/>
    <property type="match status" value="1"/>
</dbReference>
<comment type="catalytic activity">
    <reaction evidence="16">
        <text>N(6),N(6),N(6)-trimethyl-L-lysyl(4)-[histone H3] + 3 2-oxoglutarate + 3 O2 = L-lysyl(4)-[histone H3] + 3 formaldehyde + 3 succinate + 3 CO2</text>
        <dbReference type="Rhea" id="RHEA:60208"/>
        <dbReference type="Rhea" id="RHEA-COMP:15537"/>
        <dbReference type="Rhea" id="RHEA-COMP:15547"/>
        <dbReference type="ChEBI" id="CHEBI:15379"/>
        <dbReference type="ChEBI" id="CHEBI:16526"/>
        <dbReference type="ChEBI" id="CHEBI:16810"/>
        <dbReference type="ChEBI" id="CHEBI:16842"/>
        <dbReference type="ChEBI" id="CHEBI:29969"/>
        <dbReference type="ChEBI" id="CHEBI:30031"/>
        <dbReference type="ChEBI" id="CHEBI:61961"/>
        <dbReference type="EC" id="1.14.11.67"/>
    </reaction>
</comment>
<reference evidence="23" key="3">
    <citation type="submission" date="2025-09" db="UniProtKB">
        <authorList>
            <consortium name="Ensembl"/>
        </authorList>
    </citation>
    <scope>IDENTIFICATION</scope>
</reference>
<feature type="domain" description="PHD-type" evidence="19">
    <location>
        <begin position="248"/>
        <end position="298"/>
    </location>
</feature>
<feature type="domain" description="ARID" evidence="20">
    <location>
        <begin position="80"/>
        <end position="170"/>
    </location>
</feature>
<dbReference type="FunFam" id="2.60.120.650:FF:000020">
    <property type="entry name" value="Lysine (K)-specific demethylase 5Bb"/>
    <property type="match status" value="1"/>
</dbReference>
<dbReference type="SMART" id="SM00545">
    <property type="entry name" value="JmjN"/>
    <property type="match status" value="1"/>
</dbReference>
<feature type="compositionally biased region" description="Basic residues" evidence="18">
    <location>
        <begin position="1016"/>
        <end position="1035"/>
    </location>
</feature>
<dbReference type="Pfam" id="PF00628">
    <property type="entry name" value="PHD"/>
    <property type="match status" value="2"/>
</dbReference>
<comment type="similarity">
    <text evidence="3">Belongs to the JARID1 histone demethylase family.</text>
</comment>
<dbReference type="Pfam" id="PF21323">
    <property type="entry name" value="KDM5_C-hel"/>
    <property type="match status" value="1"/>
</dbReference>
<keyword evidence="15" id="KW-0539">Nucleus</keyword>
<dbReference type="GO" id="GO:0003677">
    <property type="term" value="F:DNA binding"/>
    <property type="evidence" value="ECO:0007669"/>
    <property type="project" value="InterPro"/>
</dbReference>
<dbReference type="InterPro" id="IPR019787">
    <property type="entry name" value="Znf_PHD-finger"/>
</dbReference>
<keyword evidence="6" id="KW-0677">Repeat</keyword>
<evidence type="ECO:0000256" key="13">
    <source>
        <dbReference type="ARBA" id="ARBA00023015"/>
    </source>
</evidence>
<evidence type="ECO:0000256" key="11">
    <source>
        <dbReference type="ARBA" id="ARBA00023002"/>
    </source>
</evidence>
<feature type="compositionally biased region" description="Basic and acidic residues" evidence="18">
    <location>
        <begin position="1237"/>
        <end position="1248"/>
    </location>
</feature>
<comment type="cofactor">
    <cofactor evidence="1">
        <name>Fe(2+)</name>
        <dbReference type="ChEBI" id="CHEBI:29033"/>
    </cofactor>
</comment>
<evidence type="ECO:0000259" key="21">
    <source>
        <dbReference type="PROSITE" id="PS51183"/>
    </source>
</evidence>
<feature type="compositionally biased region" description="Basic residues" evidence="18">
    <location>
        <begin position="1249"/>
        <end position="1269"/>
    </location>
</feature>
<dbReference type="Pfam" id="PF02373">
    <property type="entry name" value="JmjC"/>
    <property type="match status" value="1"/>
</dbReference>
<dbReference type="PROSITE" id="PS51184">
    <property type="entry name" value="JMJC"/>
    <property type="match status" value="1"/>
</dbReference>
<dbReference type="PANTHER" id="PTHR10694:SF3">
    <property type="entry name" value="LYSINE-SPECIFIC DEMETHYLASE 5B"/>
    <property type="match status" value="1"/>
</dbReference>
<dbReference type="SUPFAM" id="SSF57903">
    <property type="entry name" value="FYVE/PHD zinc finger"/>
    <property type="match status" value="3"/>
</dbReference>
<evidence type="ECO:0000256" key="15">
    <source>
        <dbReference type="ARBA" id="ARBA00023242"/>
    </source>
</evidence>
<evidence type="ECO:0000256" key="12">
    <source>
        <dbReference type="ARBA" id="ARBA00023004"/>
    </source>
</evidence>
<dbReference type="InterPro" id="IPR003349">
    <property type="entry name" value="JmjN"/>
</dbReference>
<dbReference type="InterPro" id="IPR001606">
    <property type="entry name" value="ARID_dom"/>
</dbReference>
<evidence type="ECO:0000259" key="20">
    <source>
        <dbReference type="PROSITE" id="PS51011"/>
    </source>
</evidence>
<keyword evidence="14" id="KW-0804">Transcription</keyword>
<evidence type="ECO:0000256" key="9">
    <source>
        <dbReference type="ARBA" id="ARBA00022853"/>
    </source>
</evidence>
<evidence type="ECO:0000256" key="14">
    <source>
        <dbReference type="ARBA" id="ARBA00023163"/>
    </source>
</evidence>
<dbReference type="SMART" id="SM00501">
    <property type="entry name" value="BRIGHT"/>
    <property type="match status" value="1"/>
</dbReference>
<accession>A0A672HS14</accession>
<dbReference type="InterPro" id="IPR011011">
    <property type="entry name" value="Znf_FYVE_PHD"/>
</dbReference>
<dbReference type="GO" id="GO:0034647">
    <property type="term" value="F:histone H3K4me/H3K4me2/H3K4me3 demethylase activity"/>
    <property type="evidence" value="ECO:0007669"/>
    <property type="project" value="UniProtKB-EC"/>
</dbReference>
<reference evidence="23" key="2">
    <citation type="submission" date="2025-08" db="UniProtKB">
        <authorList>
            <consortium name="Ensembl"/>
        </authorList>
    </citation>
    <scope>IDENTIFICATION</scope>
</reference>
<dbReference type="SUPFAM" id="SSF46774">
    <property type="entry name" value="ARID-like"/>
    <property type="match status" value="1"/>
</dbReference>
<dbReference type="GO" id="GO:0008270">
    <property type="term" value="F:zinc ion binding"/>
    <property type="evidence" value="ECO:0007669"/>
    <property type="project" value="UniProtKB-KW"/>
</dbReference>
<dbReference type="CDD" id="cd15687">
    <property type="entry name" value="PHD3_KDM5B"/>
    <property type="match status" value="1"/>
</dbReference>
<keyword evidence="10" id="KW-0223">Dioxygenase</keyword>
<keyword evidence="5" id="KW-0479">Metal-binding</keyword>
<feature type="compositionally biased region" description="Low complexity" evidence="18">
    <location>
        <begin position="1271"/>
        <end position="1281"/>
    </location>
</feature>
<protein>
    <recommendedName>
        <fullName evidence="4">[histone H3]-trimethyl-L-lysine(4) demethylase</fullName>
        <ecNumber evidence="4">1.14.11.67</ecNumber>
    </recommendedName>
</protein>
<dbReference type="InterPro" id="IPR019786">
    <property type="entry name" value="Zinc_finger_PHD-type_CS"/>
</dbReference>
<dbReference type="InterPro" id="IPR048615">
    <property type="entry name" value="KDM5_C-hel"/>
</dbReference>
<evidence type="ECO:0000259" key="22">
    <source>
        <dbReference type="PROSITE" id="PS51184"/>
    </source>
</evidence>
<sequence length="1350" mass="153286">MSLPRPDEFQPPPECPVFEPSWEEFRDPFAFINKIRPIAEKTGICKVRPPPGWQPPFACDVDRLHFVPRIQRLNELEAQTRVKLNFLDQIAKFWDLQGCALKIPHVERKILDLYKLNKHVADEGGFDIVCRDRRWTKIAHQMGFAPGKAVGSHLRGHYERILYPYNLFQSGANLLVSRPRDADIKEQKLQDPVQRSPAPTPDWCPSARRAKRMKYEVRERNTEGKALESGIFLFPSVPRVPVVVQVDLVVCLVCGSGGDEDRLLLCDGCDDSYHTFCLIPPLHNVPKGDWRCPKCLAQECSKPHEAFGFEQAYRDYSLRAFGQMADAFKSDYFNMPVHMVPTELVEKEFWRLVGAIEEDVTVEYGADIASKEFGSGFPIPNGKFKVSPADEKYLKCGWNLNNLAMMNPSVLTHVTADICGMTLPWLYVGMCFSSFCWHIEDHWSYSINYLHWGEPKTWYGAPGFAAEQLEEVMRKLAPELFDSQPDLLHQLVTIMNPNTLMAHGVPIYRTNQCAGEFVITFPRAYHSGFNQGFNFAEAVNFCTVDWMPLGRQCVDHYRMLHRYNVFSHDEMVCNMASKADTLNVVLASAVHKDMVSMIKEEKELRDRVKKMGVIHSKEAKYDHLQDDERQCAKCRTTCYLSAITCSCTPGVLVCLHHINDLCSCPVTNYTLNYRYTLDELHPMMNDVKQRAEVYDEWASRVSMTLEAKLEKKKGLPVFRALLSESESMLFPDNDLLRRLRLVTQDAEKCSSVAQQLLNGKRQTRYRCDSVRSRSQLTVEELRSFVRQLYNLSCSLPQAPLLKELLNRIEDFQQHSEKVLADEVPSVTEIQSLLDVSFDFDVDLPELPLLRERLEQARWLEGVQQANAQPSTLSLETMRRLIDQGVGLAPHASVEKAMARLQEQLTMSEHWEEKASSLLKARPPHSIETLSAAAEKVSSIPAYLPNCLLLKETIRKAQEWLQEAEELQVGTFLLYSMSFSTRVEVESAAAAFLQKDSTLTLLEVLCPRCEVGNVGSPKRKAKKGKQSPKSNKKKTQRLNTLSDVEKALSETKDSISAMATLEELRVREMEAFSNLRAANESKLLPTADCMDLRVCFCQKAPMGAMLQCELCRDAFHSVCVRDPSGSCETQPWLCPQCQPSEKPPLSRAVSLVTSLRRLGVRLPEGDALHYLVERTGDWQQRAQQISHSCNLPELEERPGTPPTLSRFVSVLSIPPFQNGASDVRETVNGSEKKAKRHMEREGSDADCRAKDKKHSHKRQKMNKKKQHRRPASTSSSPRSDFSQSDDSDEEMAVCPAERCQLPEGDEVNWVQCDGSCNQWFHQVCVGVTAETAEKEDYVCAACSLKDDNGEK</sequence>
<dbReference type="Pfam" id="PF08429">
    <property type="entry name" value="PLU-1"/>
    <property type="match status" value="1"/>
</dbReference>
<keyword evidence="11" id="KW-0560">Oxidoreductase</keyword>
<keyword evidence="12" id="KW-0408">Iron</keyword>
<evidence type="ECO:0000256" key="4">
    <source>
        <dbReference type="ARBA" id="ARBA00012902"/>
    </source>
</evidence>
<keyword evidence="8" id="KW-0862">Zinc</keyword>
<feature type="region of interest" description="Disordered" evidence="18">
    <location>
        <begin position="1217"/>
        <end position="1288"/>
    </location>
</feature>
<proteinExistence type="inferred from homology"/>
<dbReference type="PROSITE" id="PS50016">
    <property type="entry name" value="ZF_PHD_2"/>
    <property type="match status" value="3"/>
</dbReference>
<evidence type="ECO:0000313" key="24">
    <source>
        <dbReference type="Proteomes" id="UP000472267"/>
    </source>
</evidence>
<evidence type="ECO:0000256" key="10">
    <source>
        <dbReference type="ARBA" id="ARBA00022964"/>
    </source>
</evidence>
<organism evidence="23 24">
    <name type="scientific">Salarias fasciatus</name>
    <name type="common">Jewelled blenny</name>
    <name type="synonym">Blennius fasciatus</name>
    <dbReference type="NCBI Taxonomy" id="181472"/>
    <lineage>
        <taxon>Eukaryota</taxon>
        <taxon>Metazoa</taxon>
        <taxon>Chordata</taxon>
        <taxon>Craniata</taxon>
        <taxon>Vertebrata</taxon>
        <taxon>Euteleostomi</taxon>
        <taxon>Actinopterygii</taxon>
        <taxon>Neopterygii</taxon>
        <taxon>Teleostei</taxon>
        <taxon>Neoteleostei</taxon>
        <taxon>Acanthomorphata</taxon>
        <taxon>Ovalentaria</taxon>
        <taxon>Blenniimorphae</taxon>
        <taxon>Blenniiformes</taxon>
        <taxon>Blennioidei</taxon>
        <taxon>Blenniidae</taxon>
        <taxon>Salariinae</taxon>
        <taxon>Salarias</taxon>
    </lineage>
</organism>
<dbReference type="GO" id="GO:0006355">
    <property type="term" value="P:regulation of DNA-templated transcription"/>
    <property type="evidence" value="ECO:0007669"/>
    <property type="project" value="TreeGrafter"/>
</dbReference>
<dbReference type="InterPro" id="IPR047979">
    <property type="entry name" value="KDM5B_PHD3"/>
</dbReference>
<feature type="region of interest" description="Disordered" evidence="18">
    <location>
        <begin position="1013"/>
        <end position="1037"/>
    </location>
</feature>
<dbReference type="InterPro" id="IPR004198">
    <property type="entry name" value="Znf_C5HC2"/>
</dbReference>
<evidence type="ECO:0000256" key="5">
    <source>
        <dbReference type="ARBA" id="ARBA00022723"/>
    </source>
</evidence>
<evidence type="ECO:0000256" key="3">
    <source>
        <dbReference type="ARBA" id="ARBA00006801"/>
    </source>
</evidence>
<feature type="domain" description="PHD-type" evidence="19">
    <location>
        <begin position="1290"/>
        <end position="1344"/>
    </location>
</feature>
<dbReference type="SUPFAM" id="SSF51197">
    <property type="entry name" value="Clavaminate synthase-like"/>
    <property type="match status" value="1"/>
</dbReference>
<dbReference type="SMART" id="SM01014">
    <property type="entry name" value="ARID"/>
    <property type="match status" value="1"/>
</dbReference>
<dbReference type="InterPro" id="IPR047981">
    <property type="entry name" value="KDM5B_ARID"/>
</dbReference>
<keyword evidence="9" id="KW-0156">Chromatin regulator</keyword>
<gene>
    <name evidence="23" type="primary">kdm5bb</name>
</gene>
<evidence type="ECO:0000256" key="1">
    <source>
        <dbReference type="ARBA" id="ARBA00001954"/>
    </source>
</evidence>
<dbReference type="PROSITE" id="PS01359">
    <property type="entry name" value="ZF_PHD_1"/>
    <property type="match status" value="2"/>
</dbReference>
<feature type="domain" description="JmjC" evidence="22">
    <location>
        <begin position="392"/>
        <end position="558"/>
    </location>
</feature>
<feature type="domain" description="JmjN" evidence="21">
    <location>
        <begin position="15"/>
        <end position="56"/>
    </location>
</feature>
<dbReference type="Proteomes" id="UP000472267">
    <property type="component" value="Chromosome 20"/>
</dbReference>
<evidence type="ECO:0000256" key="17">
    <source>
        <dbReference type="PROSITE-ProRule" id="PRU00146"/>
    </source>
</evidence>
<feature type="domain" description="PHD-type" evidence="19">
    <location>
        <begin position="1091"/>
        <end position="1139"/>
    </location>
</feature>
<dbReference type="InterPro" id="IPR047978">
    <property type="entry name" value="KDM5B_PHD1"/>
</dbReference>
<dbReference type="FunFam" id="3.30.40.10:FF:000023">
    <property type="entry name" value="Lysine (K)-specific demethylase 5A"/>
    <property type="match status" value="1"/>
</dbReference>
<evidence type="ECO:0000256" key="7">
    <source>
        <dbReference type="ARBA" id="ARBA00022771"/>
    </source>
</evidence>
<dbReference type="PROSITE" id="PS51011">
    <property type="entry name" value="ARID"/>
    <property type="match status" value="1"/>
</dbReference>
<dbReference type="Pfam" id="PF02928">
    <property type="entry name" value="zf-C5HC2"/>
    <property type="match status" value="1"/>
</dbReference>
<dbReference type="FunFam" id="3.30.40.10:FF:000709">
    <property type="entry name" value="Lysine-specific demethylase 5B-B"/>
    <property type="match status" value="1"/>
</dbReference>
<dbReference type="InterPro" id="IPR003347">
    <property type="entry name" value="JmjC_dom"/>
</dbReference>
<dbReference type="EC" id="1.14.11.67" evidence="4"/>
<reference evidence="23" key="1">
    <citation type="submission" date="2019-06" db="EMBL/GenBank/DDBJ databases">
        <authorList>
            <consortium name="Wellcome Sanger Institute Data Sharing"/>
        </authorList>
    </citation>
    <scope>NUCLEOTIDE SEQUENCE [LARGE SCALE GENOMIC DNA]</scope>
</reference>
<evidence type="ECO:0000256" key="8">
    <source>
        <dbReference type="ARBA" id="ARBA00022833"/>
    </source>
</evidence>
<evidence type="ECO:0000256" key="6">
    <source>
        <dbReference type="ARBA" id="ARBA00022737"/>
    </source>
</evidence>
<dbReference type="InterPro" id="IPR013083">
    <property type="entry name" value="Znf_RING/FYVE/PHD"/>
</dbReference>
<dbReference type="PROSITE" id="PS51183">
    <property type="entry name" value="JMJN"/>
    <property type="match status" value="1"/>
</dbReference>
<dbReference type="InterPro" id="IPR013637">
    <property type="entry name" value="Lys_sp_deMease-like_dom"/>
</dbReference>
<dbReference type="FunFam" id="2.60.120.650:FF:000035">
    <property type="entry name" value="PHD transcription factor Rum1"/>
    <property type="match status" value="1"/>
</dbReference>
<dbReference type="PANTHER" id="PTHR10694">
    <property type="entry name" value="LYSINE-SPECIFIC DEMETHYLASE"/>
    <property type="match status" value="1"/>
</dbReference>
<dbReference type="GO" id="GO:0005654">
    <property type="term" value="C:nucleoplasm"/>
    <property type="evidence" value="ECO:0007669"/>
    <property type="project" value="UniProtKB-ARBA"/>
</dbReference>